<dbReference type="Proteomes" id="UP000053060">
    <property type="component" value="Unassembled WGS sequence"/>
</dbReference>
<gene>
    <name evidence="1" type="ORF">Z045_14530</name>
</gene>
<dbReference type="NCBIfam" id="TIGR04338">
    <property type="entry name" value="HEXXH_Rv0185"/>
    <property type="match status" value="1"/>
</dbReference>
<dbReference type="PATRIC" id="fig|1441730.3.peg.3019"/>
<evidence type="ECO:0000313" key="2">
    <source>
        <dbReference type="Proteomes" id="UP000053060"/>
    </source>
</evidence>
<proteinExistence type="predicted"/>
<dbReference type="RefSeq" id="WP_060652501.1">
    <property type="nucleotide sequence ID" value="NZ_AZXY01000007.1"/>
</dbReference>
<accession>A0A0V9UIG9</accession>
<name>A0A0V9UIG9_9NOCA</name>
<sequence>MTKVRDTRRTAVYEAESIVRKMLDRADERGLRTVEVAGSHVTLPVERRFASITSVQDYIDAVLALDWVRARWERAAVPVRVRARAGNAAAHYERDCATIALPEHRANTAWAFREMVVLHELAHHLDPQDPDDATEGAHGPAFIERFLALVGEIIGPEAAFALQATGIATPVHPRR</sequence>
<organism evidence="1 2">
    <name type="scientific">Rhodococcus pyridinivorans KG-16</name>
    <dbReference type="NCBI Taxonomy" id="1441730"/>
    <lineage>
        <taxon>Bacteria</taxon>
        <taxon>Bacillati</taxon>
        <taxon>Actinomycetota</taxon>
        <taxon>Actinomycetes</taxon>
        <taxon>Mycobacteriales</taxon>
        <taxon>Nocardiaceae</taxon>
        <taxon>Rhodococcus</taxon>
    </lineage>
</organism>
<dbReference type="InterPro" id="IPR027595">
    <property type="entry name" value="CHP04338"/>
</dbReference>
<protein>
    <recommendedName>
        <fullName evidence="3">TIGR04338 family metallohydrolase</fullName>
    </recommendedName>
</protein>
<reference evidence="2" key="1">
    <citation type="submission" date="2015-01" db="EMBL/GenBank/DDBJ databases">
        <title>Draft genome sequence of Rhodococcus pyridinivorans strain KG-16, a hydrocarbon-degrading bacterium.</title>
        <authorList>
            <person name="Aggarwal R.K."/>
            <person name="Dawar C."/>
        </authorList>
    </citation>
    <scope>NUCLEOTIDE SEQUENCE [LARGE SCALE GENOMIC DNA]</scope>
    <source>
        <strain evidence="2">KG-16</strain>
    </source>
</reference>
<dbReference type="AlphaFoldDB" id="A0A0V9UIG9"/>
<reference evidence="1 2" key="2">
    <citation type="journal article" date="2016" name="Genome Announc.">
        <title>Draft Genome Sequence of a Versatile Hydrocarbon-Degrading Bacterium, Rhodococcus pyridinivorans Strain KG-16, Collected from Oil Fields in India.</title>
        <authorList>
            <person name="Aggarwal R.K."/>
            <person name="Dawar C."/>
            <person name="Phanindranath R."/>
            <person name="Mutnuri L."/>
            <person name="Dayal A.M."/>
        </authorList>
    </citation>
    <scope>NUCLEOTIDE SEQUENCE [LARGE SCALE GENOMIC DNA]</scope>
    <source>
        <strain evidence="1 2">KG-16</strain>
    </source>
</reference>
<evidence type="ECO:0000313" key="1">
    <source>
        <dbReference type="EMBL" id="KSZ57798.1"/>
    </source>
</evidence>
<evidence type="ECO:0008006" key="3">
    <source>
        <dbReference type="Google" id="ProtNLM"/>
    </source>
</evidence>
<comment type="caution">
    <text evidence="1">The sequence shown here is derived from an EMBL/GenBank/DDBJ whole genome shotgun (WGS) entry which is preliminary data.</text>
</comment>
<dbReference type="EMBL" id="AZXY01000007">
    <property type="protein sequence ID" value="KSZ57798.1"/>
    <property type="molecule type" value="Genomic_DNA"/>
</dbReference>